<evidence type="ECO:0000313" key="2">
    <source>
        <dbReference type="EMBL" id="MCI60744.1"/>
    </source>
</evidence>
<comment type="caution">
    <text evidence="2">The sequence shown here is derived from an EMBL/GenBank/DDBJ whole genome shotgun (WGS) entry which is preliminary data.</text>
</comment>
<protein>
    <submittedName>
        <fullName evidence="2">Uncharacterized protein</fullName>
    </submittedName>
</protein>
<accession>A0A392TJH2</accession>
<reference evidence="2 3" key="1">
    <citation type="journal article" date="2018" name="Front. Plant Sci.">
        <title>Red Clover (Trifolium pratense) and Zigzag Clover (T. medium) - A Picture of Genomic Similarities and Differences.</title>
        <authorList>
            <person name="Dluhosova J."/>
            <person name="Istvanek J."/>
            <person name="Nedelnik J."/>
            <person name="Repkova J."/>
        </authorList>
    </citation>
    <scope>NUCLEOTIDE SEQUENCE [LARGE SCALE GENOMIC DNA]</scope>
    <source>
        <strain evidence="3">cv. 10/8</strain>
        <tissue evidence="2">Leaf</tissue>
    </source>
</reference>
<proteinExistence type="predicted"/>
<evidence type="ECO:0000313" key="3">
    <source>
        <dbReference type="Proteomes" id="UP000265520"/>
    </source>
</evidence>
<evidence type="ECO:0000256" key="1">
    <source>
        <dbReference type="SAM" id="MobiDB-lite"/>
    </source>
</evidence>
<sequence length="21" mass="2303">MPISVGNRLARCGSRKETLTL</sequence>
<feature type="non-terminal residue" evidence="2">
    <location>
        <position position="21"/>
    </location>
</feature>
<dbReference type="AlphaFoldDB" id="A0A392TJH2"/>
<name>A0A392TJH2_9FABA</name>
<keyword evidence="3" id="KW-1185">Reference proteome</keyword>
<dbReference type="EMBL" id="LXQA010587239">
    <property type="protein sequence ID" value="MCI60744.1"/>
    <property type="molecule type" value="Genomic_DNA"/>
</dbReference>
<organism evidence="2 3">
    <name type="scientific">Trifolium medium</name>
    <dbReference type="NCBI Taxonomy" id="97028"/>
    <lineage>
        <taxon>Eukaryota</taxon>
        <taxon>Viridiplantae</taxon>
        <taxon>Streptophyta</taxon>
        <taxon>Embryophyta</taxon>
        <taxon>Tracheophyta</taxon>
        <taxon>Spermatophyta</taxon>
        <taxon>Magnoliopsida</taxon>
        <taxon>eudicotyledons</taxon>
        <taxon>Gunneridae</taxon>
        <taxon>Pentapetalae</taxon>
        <taxon>rosids</taxon>
        <taxon>fabids</taxon>
        <taxon>Fabales</taxon>
        <taxon>Fabaceae</taxon>
        <taxon>Papilionoideae</taxon>
        <taxon>50 kb inversion clade</taxon>
        <taxon>NPAAA clade</taxon>
        <taxon>Hologalegina</taxon>
        <taxon>IRL clade</taxon>
        <taxon>Trifolieae</taxon>
        <taxon>Trifolium</taxon>
    </lineage>
</organism>
<dbReference type="Proteomes" id="UP000265520">
    <property type="component" value="Unassembled WGS sequence"/>
</dbReference>
<feature type="region of interest" description="Disordered" evidence="1">
    <location>
        <begin position="1"/>
        <end position="21"/>
    </location>
</feature>